<dbReference type="AlphaFoldDB" id="A0A226F4F0"/>
<dbReference type="InterPro" id="IPR011024">
    <property type="entry name" value="G_crystallin-like"/>
</dbReference>
<feature type="chain" id="PRO_5012759390" evidence="1">
    <location>
        <begin position="21"/>
        <end position="204"/>
    </location>
</feature>
<evidence type="ECO:0000313" key="2">
    <source>
        <dbReference type="EMBL" id="OXA64304.1"/>
    </source>
</evidence>
<keyword evidence="1" id="KW-0732">Signal</keyword>
<evidence type="ECO:0000256" key="1">
    <source>
        <dbReference type="SAM" id="SignalP"/>
    </source>
</evidence>
<dbReference type="EMBL" id="LNIX01000001">
    <property type="protein sequence ID" value="OXA64304.1"/>
    <property type="molecule type" value="Genomic_DNA"/>
</dbReference>
<organism evidence="2 3">
    <name type="scientific">Folsomia candida</name>
    <name type="common">Springtail</name>
    <dbReference type="NCBI Taxonomy" id="158441"/>
    <lineage>
        <taxon>Eukaryota</taxon>
        <taxon>Metazoa</taxon>
        <taxon>Ecdysozoa</taxon>
        <taxon>Arthropoda</taxon>
        <taxon>Hexapoda</taxon>
        <taxon>Collembola</taxon>
        <taxon>Entomobryomorpha</taxon>
        <taxon>Isotomoidea</taxon>
        <taxon>Isotomidae</taxon>
        <taxon>Proisotominae</taxon>
        <taxon>Folsomia</taxon>
    </lineage>
</organism>
<evidence type="ECO:0000313" key="3">
    <source>
        <dbReference type="Proteomes" id="UP000198287"/>
    </source>
</evidence>
<dbReference type="SUPFAM" id="SSF49695">
    <property type="entry name" value="gamma-Crystallin-like"/>
    <property type="match status" value="1"/>
</dbReference>
<name>A0A226F4F0_FOLCA</name>
<comment type="caution">
    <text evidence="2">The sequence shown here is derived from an EMBL/GenBank/DDBJ whole genome shotgun (WGS) entry which is preliminary data.</text>
</comment>
<reference evidence="2 3" key="1">
    <citation type="submission" date="2015-12" db="EMBL/GenBank/DDBJ databases">
        <title>The genome of Folsomia candida.</title>
        <authorList>
            <person name="Faddeeva A."/>
            <person name="Derks M.F."/>
            <person name="Anvar Y."/>
            <person name="Smit S."/>
            <person name="Van Straalen N."/>
            <person name="Roelofs D."/>
        </authorList>
    </citation>
    <scope>NUCLEOTIDE SEQUENCE [LARGE SCALE GENOMIC DNA]</scope>
    <source>
        <strain evidence="2 3">VU population</strain>
        <tissue evidence="2">Whole body</tissue>
    </source>
</reference>
<accession>A0A226F4F0</accession>
<protein>
    <submittedName>
        <fullName evidence="2">Gamma-crystallin F</fullName>
    </submittedName>
</protein>
<proteinExistence type="predicted"/>
<sequence length="204" mass="22356">MAIFSMSTFVLLTFAVFTAGQVRQEIHIYNSTDCSGLRIHGATSSGLVSLIPNAKMRSVFIIGLWRIRDCTSVTNCVPDAQSPPIKAYGTCFGVTFEATVFNLSRLGDPYMTEKRLNVYSGRVIDGQVTPIWGNMTSIDDQGTLLSMGSSFHTGNYWWTVYSGLNFTGVAECLRPDSHTVNNGYGVSRTVNVNYTVGSVREGCF</sequence>
<dbReference type="Proteomes" id="UP000198287">
    <property type="component" value="Unassembled WGS sequence"/>
</dbReference>
<feature type="signal peptide" evidence="1">
    <location>
        <begin position="1"/>
        <end position="20"/>
    </location>
</feature>
<keyword evidence="3" id="KW-1185">Reference proteome</keyword>
<gene>
    <name evidence="2" type="ORF">Fcan01_00588</name>
</gene>